<comment type="caution">
    <text evidence="1">The sequence shown here is derived from an EMBL/GenBank/DDBJ whole genome shotgun (WGS) entry which is preliminary data.</text>
</comment>
<dbReference type="AlphaFoldDB" id="A0A917Z2E3"/>
<dbReference type="EMBL" id="BMNH01000010">
    <property type="protein sequence ID" value="GGO71128.1"/>
    <property type="molecule type" value="Genomic_DNA"/>
</dbReference>
<sequence>MGDRIHPATGRHMIYVVCEGVAHVADEFAEVEWCDRARVAELVPFSFFPPVQEYLDAHIL</sequence>
<keyword evidence="2" id="KW-1185">Reference proteome</keyword>
<evidence type="ECO:0000313" key="2">
    <source>
        <dbReference type="Proteomes" id="UP000646523"/>
    </source>
</evidence>
<accession>A0A917Z2E3</accession>
<name>A0A917Z2E3_9ACTN</name>
<reference evidence="1" key="2">
    <citation type="submission" date="2020-09" db="EMBL/GenBank/DDBJ databases">
        <authorList>
            <person name="Sun Q."/>
            <person name="Zhou Y."/>
        </authorList>
    </citation>
    <scope>NUCLEOTIDE SEQUENCE</scope>
    <source>
        <strain evidence="1">CGMCC 4.7368</strain>
    </source>
</reference>
<gene>
    <name evidence="1" type="ORF">GCM10012289_36130</name>
</gene>
<proteinExistence type="predicted"/>
<dbReference type="Proteomes" id="UP000646523">
    <property type="component" value="Unassembled WGS sequence"/>
</dbReference>
<protein>
    <submittedName>
        <fullName evidence="1">Uncharacterized protein</fullName>
    </submittedName>
</protein>
<reference evidence="1" key="1">
    <citation type="journal article" date="2014" name="Int. J. Syst. Evol. Microbiol.">
        <title>Complete genome sequence of Corynebacterium casei LMG S-19264T (=DSM 44701T), isolated from a smear-ripened cheese.</title>
        <authorList>
            <consortium name="US DOE Joint Genome Institute (JGI-PGF)"/>
            <person name="Walter F."/>
            <person name="Albersmeier A."/>
            <person name="Kalinowski J."/>
            <person name="Ruckert C."/>
        </authorList>
    </citation>
    <scope>NUCLEOTIDE SEQUENCE</scope>
    <source>
        <strain evidence="1">CGMCC 4.7368</strain>
    </source>
</reference>
<evidence type="ECO:0000313" key="1">
    <source>
        <dbReference type="EMBL" id="GGO71128.1"/>
    </source>
</evidence>
<organism evidence="1 2">
    <name type="scientific">Nonomuraea cavernae</name>
    <dbReference type="NCBI Taxonomy" id="2045107"/>
    <lineage>
        <taxon>Bacteria</taxon>
        <taxon>Bacillati</taxon>
        <taxon>Actinomycetota</taxon>
        <taxon>Actinomycetes</taxon>
        <taxon>Streptosporangiales</taxon>
        <taxon>Streptosporangiaceae</taxon>
        <taxon>Nonomuraea</taxon>
    </lineage>
</organism>